<name>A0A450RVF7_9GAMM</name>
<dbReference type="Pfam" id="PF01479">
    <property type="entry name" value="S4"/>
    <property type="match status" value="1"/>
</dbReference>
<dbReference type="CDD" id="cd02869">
    <property type="entry name" value="PseudoU_synth_RluA_like"/>
    <property type="match status" value="1"/>
</dbReference>
<evidence type="ECO:0000259" key="8">
    <source>
        <dbReference type="Pfam" id="PF01479"/>
    </source>
</evidence>
<protein>
    <recommendedName>
        <fullName evidence="6">Pseudouridine synthase</fullName>
        <ecNumber evidence="6">5.4.99.-</ecNumber>
    </recommendedName>
</protein>
<dbReference type="PANTHER" id="PTHR21600:SF44">
    <property type="entry name" value="RIBOSOMAL LARGE SUBUNIT PSEUDOURIDINE SYNTHASE D"/>
    <property type="match status" value="1"/>
</dbReference>
<keyword evidence="5" id="KW-0694">RNA-binding</keyword>
<feature type="domain" description="Pseudouridine synthase RsuA/RluA-like" evidence="7">
    <location>
        <begin position="93"/>
        <end position="242"/>
    </location>
</feature>
<dbReference type="InterPro" id="IPR006145">
    <property type="entry name" value="PsdUridine_synth_RsuA/RluA"/>
</dbReference>
<comment type="similarity">
    <text evidence="1 6">Belongs to the pseudouridine synthase RluA family.</text>
</comment>
<dbReference type="EC" id="5.4.99.-" evidence="6"/>
<dbReference type="PANTHER" id="PTHR21600">
    <property type="entry name" value="MITOCHONDRIAL RNA PSEUDOURIDINE SYNTHASE"/>
    <property type="match status" value="1"/>
</dbReference>
<keyword evidence="2 6" id="KW-0413">Isomerase</keyword>
<dbReference type="EMBL" id="CAADEY010000004">
    <property type="protein sequence ID" value="VFJ43121.1"/>
    <property type="molecule type" value="Genomic_DNA"/>
</dbReference>
<dbReference type="Pfam" id="PF00849">
    <property type="entry name" value="PseudoU_synth_2"/>
    <property type="match status" value="1"/>
</dbReference>
<comment type="catalytic activity">
    <reaction evidence="3">
        <text>uridine(1911/1915/1917) in 23S rRNA = pseudouridine(1911/1915/1917) in 23S rRNA</text>
        <dbReference type="Rhea" id="RHEA:42524"/>
        <dbReference type="Rhea" id="RHEA-COMP:10097"/>
        <dbReference type="Rhea" id="RHEA-COMP:10098"/>
        <dbReference type="ChEBI" id="CHEBI:65314"/>
        <dbReference type="ChEBI" id="CHEBI:65315"/>
        <dbReference type="EC" id="5.4.99.23"/>
    </reaction>
</comment>
<dbReference type="GO" id="GO:0000455">
    <property type="term" value="P:enzyme-directed rRNA pseudouridine synthesis"/>
    <property type="evidence" value="ECO:0007669"/>
    <property type="project" value="UniProtKB-ARBA"/>
</dbReference>
<organism evidence="9">
    <name type="scientific">Candidatus Kentrum sp. DK</name>
    <dbReference type="NCBI Taxonomy" id="2126562"/>
    <lineage>
        <taxon>Bacteria</taxon>
        <taxon>Pseudomonadati</taxon>
        <taxon>Pseudomonadota</taxon>
        <taxon>Gammaproteobacteria</taxon>
        <taxon>Candidatus Kentrum</taxon>
    </lineage>
</organism>
<dbReference type="InterPro" id="IPR020103">
    <property type="entry name" value="PsdUridine_synth_cat_dom_sf"/>
</dbReference>
<accession>A0A450RVF7</accession>
<comment type="catalytic activity">
    <reaction evidence="6">
        <text>a uridine in RNA = a pseudouridine in RNA</text>
        <dbReference type="Rhea" id="RHEA:48348"/>
        <dbReference type="Rhea" id="RHEA-COMP:12068"/>
        <dbReference type="Rhea" id="RHEA-COMP:12069"/>
        <dbReference type="ChEBI" id="CHEBI:65314"/>
        <dbReference type="ChEBI" id="CHEBI:65315"/>
    </reaction>
</comment>
<evidence type="ECO:0000256" key="4">
    <source>
        <dbReference type="PIRSR" id="PIRSR606225-1"/>
    </source>
</evidence>
<evidence type="ECO:0000256" key="6">
    <source>
        <dbReference type="RuleBase" id="RU362028"/>
    </source>
</evidence>
<dbReference type="SUPFAM" id="SSF55120">
    <property type="entry name" value="Pseudouridine synthase"/>
    <property type="match status" value="1"/>
</dbReference>
<dbReference type="InterPro" id="IPR006225">
    <property type="entry name" value="PsdUridine_synth_RluC/D"/>
</dbReference>
<dbReference type="PROSITE" id="PS50889">
    <property type="entry name" value="S4"/>
    <property type="match status" value="1"/>
</dbReference>
<feature type="active site" evidence="4">
    <location>
        <position position="139"/>
    </location>
</feature>
<dbReference type="InterPro" id="IPR050188">
    <property type="entry name" value="RluA_PseudoU_synthase"/>
</dbReference>
<dbReference type="InterPro" id="IPR002942">
    <property type="entry name" value="S4_RNA-bd"/>
</dbReference>
<dbReference type="SUPFAM" id="SSF55174">
    <property type="entry name" value="Alpha-L RNA-binding motif"/>
    <property type="match status" value="1"/>
</dbReference>
<dbReference type="NCBIfam" id="TIGR00005">
    <property type="entry name" value="rluA_subfam"/>
    <property type="match status" value="1"/>
</dbReference>
<dbReference type="Gene3D" id="3.30.2350.10">
    <property type="entry name" value="Pseudouridine synthase"/>
    <property type="match status" value="1"/>
</dbReference>
<reference evidence="9" key="1">
    <citation type="submission" date="2019-02" db="EMBL/GenBank/DDBJ databases">
        <authorList>
            <person name="Gruber-Vodicka R. H."/>
            <person name="Seah K. B. B."/>
        </authorList>
    </citation>
    <scope>NUCLEOTIDE SEQUENCE</scope>
    <source>
        <strain evidence="9">BECK_DK161</strain>
    </source>
</reference>
<evidence type="ECO:0000313" key="9">
    <source>
        <dbReference type="EMBL" id="VFJ43121.1"/>
    </source>
</evidence>
<dbReference type="PROSITE" id="PS01129">
    <property type="entry name" value="PSI_RLU"/>
    <property type="match status" value="1"/>
</dbReference>
<dbReference type="InterPro" id="IPR036986">
    <property type="entry name" value="S4_RNA-bd_sf"/>
</dbReference>
<dbReference type="AlphaFoldDB" id="A0A450RVF7"/>
<gene>
    <name evidence="9" type="ORF">BECKDK2373C_GA0170839_100414</name>
</gene>
<evidence type="ECO:0000256" key="2">
    <source>
        <dbReference type="ARBA" id="ARBA00023235"/>
    </source>
</evidence>
<dbReference type="NCBIfam" id="NF008385">
    <property type="entry name" value="PRK11180.1"/>
    <property type="match status" value="1"/>
</dbReference>
<evidence type="ECO:0000259" key="7">
    <source>
        <dbReference type="Pfam" id="PF00849"/>
    </source>
</evidence>
<dbReference type="Gene3D" id="3.10.290.10">
    <property type="entry name" value="RNA-binding S4 domain"/>
    <property type="match status" value="1"/>
</dbReference>
<proteinExistence type="inferred from homology"/>
<evidence type="ECO:0000256" key="5">
    <source>
        <dbReference type="PROSITE-ProRule" id="PRU00182"/>
    </source>
</evidence>
<feature type="domain" description="RNA-binding S4" evidence="8">
    <location>
        <begin position="19"/>
        <end position="65"/>
    </location>
</feature>
<evidence type="ECO:0000256" key="3">
    <source>
        <dbReference type="ARBA" id="ARBA00036882"/>
    </source>
</evidence>
<dbReference type="GO" id="GO:0003723">
    <property type="term" value="F:RNA binding"/>
    <property type="evidence" value="ECO:0007669"/>
    <property type="project" value="UniProtKB-KW"/>
</dbReference>
<comment type="function">
    <text evidence="6">Responsible for synthesis of pseudouridine from uracil.</text>
</comment>
<dbReference type="CDD" id="cd00165">
    <property type="entry name" value="S4"/>
    <property type="match status" value="1"/>
</dbReference>
<dbReference type="GO" id="GO:0160140">
    <property type="term" value="F:23S rRNA pseudouridine(1911/1915/1917) synthase activity"/>
    <property type="evidence" value="ECO:0007669"/>
    <property type="project" value="UniProtKB-EC"/>
</dbReference>
<dbReference type="InterPro" id="IPR006224">
    <property type="entry name" value="PsdUridine_synth_RluA-like_CS"/>
</dbReference>
<sequence length="316" mass="34557">MSDGAKRHMATIPGDLAGMRFDQALARLFSEYSRARIQNWIKEGRITVAGRDIRPRDLARGGERVSLVAEVTESDVWEPEALPLAVVHEDEEIIVVDKPAGLVTHPGAGNRRGTLVNALLHYDPRLAGIPRAGIVHRIDKDTSGLLVVARTLRAHKRLVELLKEHDVAREYDAVAVGAMLSGGRVDAPVGRHPTHRTRMAVTHRGKAAVTHYRIRRRFSSHTHLRVHLETGRTHQIRVHMAHVGHPLVGDSVYAGRLLLPKGAGDTLVEMLRGFGRQALHASRLSFVHPASGEPCVFASPLPDDFAGLLDALSASG</sequence>
<evidence type="ECO:0000256" key="1">
    <source>
        <dbReference type="ARBA" id="ARBA00010876"/>
    </source>
</evidence>